<accession>A0A6A5XY00</accession>
<evidence type="ECO:0000313" key="1">
    <source>
        <dbReference type="EMBL" id="KAF2017154.1"/>
    </source>
</evidence>
<keyword evidence="2" id="KW-1185">Reference proteome</keyword>
<dbReference type="OrthoDB" id="2951834at2759"/>
<dbReference type="AlphaFoldDB" id="A0A6A5XY00"/>
<dbReference type="InterPro" id="IPR038883">
    <property type="entry name" value="AN11006-like"/>
</dbReference>
<dbReference type="Proteomes" id="UP000799778">
    <property type="component" value="Unassembled WGS sequence"/>
</dbReference>
<sequence>MGLPLKVREIIYGDLLTVPSLICLRQNQTVHSKEDGAYVFAEHRELLSGISFALTQTAVDGLKSRVHRHESFNIAILRVSRQVFTETRKVFYGCNEFQLFNRTPETSPPVDFSVPLFPPGYARFVKNITICAHHVYGLGYLLKGGHKDLKNRYRNLQRLTLVLELESSIKNYGKQFTRARSEDWPTYVARVQAILQQETYNCQGISKSVPSWVELKALFIGDRYIEGHKNSNINRPTLVASDELTRRAEIKSAITDAFNHFKRSY</sequence>
<organism evidence="1 2">
    <name type="scientific">Aaosphaeria arxii CBS 175.79</name>
    <dbReference type="NCBI Taxonomy" id="1450172"/>
    <lineage>
        <taxon>Eukaryota</taxon>
        <taxon>Fungi</taxon>
        <taxon>Dikarya</taxon>
        <taxon>Ascomycota</taxon>
        <taxon>Pezizomycotina</taxon>
        <taxon>Dothideomycetes</taxon>
        <taxon>Pleosporomycetidae</taxon>
        <taxon>Pleosporales</taxon>
        <taxon>Pleosporales incertae sedis</taxon>
        <taxon>Aaosphaeria</taxon>
    </lineage>
</organism>
<dbReference type="EMBL" id="ML978068">
    <property type="protein sequence ID" value="KAF2017154.1"/>
    <property type="molecule type" value="Genomic_DNA"/>
</dbReference>
<proteinExistence type="predicted"/>
<reference evidence="1" key="1">
    <citation type="journal article" date="2020" name="Stud. Mycol.">
        <title>101 Dothideomycetes genomes: a test case for predicting lifestyles and emergence of pathogens.</title>
        <authorList>
            <person name="Haridas S."/>
            <person name="Albert R."/>
            <person name="Binder M."/>
            <person name="Bloem J."/>
            <person name="Labutti K."/>
            <person name="Salamov A."/>
            <person name="Andreopoulos B."/>
            <person name="Baker S."/>
            <person name="Barry K."/>
            <person name="Bills G."/>
            <person name="Bluhm B."/>
            <person name="Cannon C."/>
            <person name="Castanera R."/>
            <person name="Culley D."/>
            <person name="Daum C."/>
            <person name="Ezra D."/>
            <person name="Gonzalez J."/>
            <person name="Henrissat B."/>
            <person name="Kuo A."/>
            <person name="Liang C."/>
            <person name="Lipzen A."/>
            <person name="Lutzoni F."/>
            <person name="Magnuson J."/>
            <person name="Mondo S."/>
            <person name="Nolan M."/>
            <person name="Ohm R."/>
            <person name="Pangilinan J."/>
            <person name="Park H.-J."/>
            <person name="Ramirez L."/>
            <person name="Alfaro M."/>
            <person name="Sun H."/>
            <person name="Tritt A."/>
            <person name="Yoshinaga Y."/>
            <person name="Zwiers L.-H."/>
            <person name="Turgeon B."/>
            <person name="Goodwin S."/>
            <person name="Spatafora J."/>
            <person name="Crous P."/>
            <person name="Grigoriev I."/>
        </authorList>
    </citation>
    <scope>NUCLEOTIDE SEQUENCE</scope>
    <source>
        <strain evidence="1">CBS 175.79</strain>
    </source>
</reference>
<name>A0A6A5XY00_9PLEO</name>
<dbReference type="PANTHER" id="PTHR42085:SF1">
    <property type="entry name" value="F-BOX DOMAIN-CONTAINING PROTEIN"/>
    <property type="match status" value="1"/>
</dbReference>
<evidence type="ECO:0000313" key="2">
    <source>
        <dbReference type="Proteomes" id="UP000799778"/>
    </source>
</evidence>
<protein>
    <submittedName>
        <fullName evidence="1">Uncharacterized protein</fullName>
    </submittedName>
</protein>
<gene>
    <name evidence="1" type="ORF">BU24DRAFT_420180</name>
</gene>
<dbReference type="PANTHER" id="PTHR42085">
    <property type="entry name" value="F-BOX DOMAIN-CONTAINING PROTEIN"/>
    <property type="match status" value="1"/>
</dbReference>
<dbReference type="GeneID" id="54284814"/>
<dbReference type="RefSeq" id="XP_033385493.1">
    <property type="nucleotide sequence ID" value="XM_033527417.1"/>
</dbReference>